<dbReference type="GO" id="GO:0016787">
    <property type="term" value="F:hydrolase activity"/>
    <property type="evidence" value="ECO:0007669"/>
    <property type="project" value="UniProtKB-KW"/>
</dbReference>
<evidence type="ECO:0000313" key="2">
    <source>
        <dbReference type="EMBL" id="RNB44185.1"/>
    </source>
</evidence>
<dbReference type="InterPro" id="IPR029058">
    <property type="entry name" value="AB_hydrolase_fold"/>
</dbReference>
<dbReference type="AlphaFoldDB" id="A0A3M8A0N0"/>
<keyword evidence="2" id="KW-0378">Hydrolase</keyword>
<protein>
    <submittedName>
        <fullName evidence="2">Alpha/beta hydrolase</fullName>
    </submittedName>
</protein>
<proteinExistence type="predicted"/>
<organism evidence="2 3">
    <name type="scientific">Agromyces tardus</name>
    <dbReference type="NCBI Taxonomy" id="2583849"/>
    <lineage>
        <taxon>Bacteria</taxon>
        <taxon>Bacillati</taxon>
        <taxon>Actinomycetota</taxon>
        <taxon>Actinomycetes</taxon>
        <taxon>Micrococcales</taxon>
        <taxon>Microbacteriaceae</taxon>
        <taxon>Agromyces</taxon>
    </lineage>
</organism>
<dbReference type="Proteomes" id="UP000275048">
    <property type="component" value="Unassembled WGS sequence"/>
</dbReference>
<gene>
    <name evidence="2" type="ORF">EDM22_17740</name>
</gene>
<keyword evidence="3" id="KW-1185">Reference proteome</keyword>
<reference evidence="2 3" key="1">
    <citation type="submission" date="2018-10" db="EMBL/GenBank/DDBJ databases">
        <title>Isolation, diversity and antibacterial activity of antinobacteria from the wheat rhizosphere soil.</title>
        <authorList>
            <person name="Sun T."/>
        </authorList>
    </citation>
    <scope>NUCLEOTIDE SEQUENCE [LARGE SCALE GENOMIC DNA]</scope>
    <source>
        <strain evidence="2 3">SJ-23</strain>
    </source>
</reference>
<evidence type="ECO:0000313" key="3">
    <source>
        <dbReference type="Proteomes" id="UP000275048"/>
    </source>
</evidence>
<sequence>MALPRILLVHGAATTASVWRPVLALLGDLDAVAVDRPCSGDLEIELAALAPLAEGAFVVGVSGGATLTLALAASPVALAGGIAHEPAVGSLVPGLLAPMAAAFAEGGTARFATTLYGPLWRPELGPRDPDAVARELPMFRAFEPEPARPGQGPVLATVGGDSPAPRHAAAEALSARLGYETAVLPGCRHFLPQEHPAALAALIRTRLAS</sequence>
<dbReference type="EMBL" id="RHHB01000062">
    <property type="protein sequence ID" value="RNB44185.1"/>
    <property type="molecule type" value="Genomic_DNA"/>
</dbReference>
<dbReference type="InterPro" id="IPR000073">
    <property type="entry name" value="AB_hydrolase_1"/>
</dbReference>
<name>A0A3M8A0N0_9MICO</name>
<evidence type="ECO:0000259" key="1">
    <source>
        <dbReference type="Pfam" id="PF12697"/>
    </source>
</evidence>
<comment type="caution">
    <text evidence="2">The sequence shown here is derived from an EMBL/GenBank/DDBJ whole genome shotgun (WGS) entry which is preliminary data.</text>
</comment>
<dbReference type="RefSeq" id="WP_122938411.1">
    <property type="nucleotide sequence ID" value="NZ_JBHSNT010000062.1"/>
</dbReference>
<dbReference type="OrthoDB" id="4825452at2"/>
<accession>A0A3M8A0N0</accession>
<dbReference type="Gene3D" id="3.40.50.1820">
    <property type="entry name" value="alpha/beta hydrolase"/>
    <property type="match status" value="1"/>
</dbReference>
<feature type="domain" description="AB hydrolase-1" evidence="1">
    <location>
        <begin position="6"/>
        <end position="201"/>
    </location>
</feature>
<dbReference type="Pfam" id="PF12697">
    <property type="entry name" value="Abhydrolase_6"/>
    <property type="match status" value="1"/>
</dbReference>
<dbReference type="SUPFAM" id="SSF53474">
    <property type="entry name" value="alpha/beta-Hydrolases"/>
    <property type="match status" value="1"/>
</dbReference>